<evidence type="ECO:0000313" key="8">
    <source>
        <dbReference type="Proteomes" id="UP000467841"/>
    </source>
</evidence>
<comment type="similarity">
    <text evidence="2 5">Belongs to the UTP11 family.</text>
</comment>
<evidence type="ECO:0000256" key="3">
    <source>
        <dbReference type="ARBA" id="ARBA00022552"/>
    </source>
</evidence>
<evidence type="ECO:0000256" key="6">
    <source>
        <dbReference type="SAM" id="MobiDB-lite"/>
    </source>
</evidence>
<evidence type="ECO:0000256" key="4">
    <source>
        <dbReference type="ARBA" id="ARBA00023242"/>
    </source>
</evidence>
<keyword evidence="8" id="KW-1185">Reference proteome</keyword>
<sequence>MESSSENRRVVGNSPLSPGRRLLSSWFPVISTVKSHQTTMSSLRKAIPRPAHKERSQPQERKRFGLLEKHKDYVLRAKAYHKKEDIKKKLKEKAYFKNPDEFYFKMINSKTKDGVHRAKEEVNKYSAEELMVMKTQDIGYVFQKWQSEKNKIDKLTASLQFAEGQSSRKHIYYAEDKEEARELELQTRSQTDIPEIYISKDIKKKMERSYRDLEARKSRAKDLEKLYMDMSMQKELQKKGRKRKLRDDEILNPDGKAVYKWRSDRKR</sequence>
<reference evidence="7" key="1">
    <citation type="submission" date="2020-01" db="EMBL/GenBank/DDBJ databases">
        <authorList>
            <person name="Mishra B."/>
        </authorList>
    </citation>
    <scope>NUCLEOTIDE SEQUENCE [LARGE SCALE GENOMIC DNA]</scope>
</reference>
<dbReference type="EMBL" id="CACVBM020001084">
    <property type="protein sequence ID" value="CAA7029559.1"/>
    <property type="molecule type" value="Genomic_DNA"/>
</dbReference>
<accession>A0A6D2IR21</accession>
<proteinExistence type="inferred from homology"/>
<dbReference type="PANTHER" id="PTHR12838">
    <property type="entry name" value="U3 SMALL NUCLEOLAR RNA-ASSOCIATED PROTEIN 11"/>
    <property type="match status" value="1"/>
</dbReference>
<comment type="caution">
    <text evidence="7">The sequence shown here is derived from an EMBL/GenBank/DDBJ whole genome shotgun (WGS) entry which is preliminary data.</text>
</comment>
<name>A0A6D2IR21_9BRAS</name>
<dbReference type="OrthoDB" id="29058at2759"/>
<keyword evidence="3 5" id="KW-0698">rRNA processing</keyword>
<dbReference type="PIRSF" id="PIRSF015952">
    <property type="entry name" value="U3snoRNP11"/>
    <property type="match status" value="1"/>
</dbReference>
<keyword evidence="4 5" id="KW-0539">Nucleus</keyword>
<gene>
    <name evidence="7" type="ORF">MERR_LOCUS16794</name>
</gene>
<evidence type="ECO:0000256" key="5">
    <source>
        <dbReference type="PIRNR" id="PIRNR015952"/>
    </source>
</evidence>
<feature type="region of interest" description="Disordered" evidence="6">
    <location>
        <begin position="1"/>
        <end position="21"/>
    </location>
</feature>
<dbReference type="InterPro" id="IPR007144">
    <property type="entry name" value="SSU_processome_Utp11"/>
</dbReference>
<evidence type="ECO:0000256" key="2">
    <source>
        <dbReference type="ARBA" id="ARBA00008105"/>
    </source>
</evidence>
<organism evidence="7 8">
    <name type="scientific">Microthlaspi erraticum</name>
    <dbReference type="NCBI Taxonomy" id="1685480"/>
    <lineage>
        <taxon>Eukaryota</taxon>
        <taxon>Viridiplantae</taxon>
        <taxon>Streptophyta</taxon>
        <taxon>Embryophyta</taxon>
        <taxon>Tracheophyta</taxon>
        <taxon>Spermatophyta</taxon>
        <taxon>Magnoliopsida</taxon>
        <taxon>eudicotyledons</taxon>
        <taxon>Gunneridae</taxon>
        <taxon>Pentapetalae</taxon>
        <taxon>rosids</taxon>
        <taxon>malvids</taxon>
        <taxon>Brassicales</taxon>
        <taxon>Brassicaceae</taxon>
        <taxon>Coluteocarpeae</taxon>
        <taxon>Microthlaspi</taxon>
    </lineage>
</organism>
<comment type="subcellular location">
    <subcellularLocation>
        <location evidence="1 5">Nucleus</location>
        <location evidence="1 5">Nucleolus</location>
    </subcellularLocation>
</comment>
<evidence type="ECO:0000313" key="7">
    <source>
        <dbReference type="EMBL" id="CAA7029559.1"/>
    </source>
</evidence>
<dbReference type="Proteomes" id="UP000467841">
    <property type="component" value="Unassembled WGS sequence"/>
</dbReference>
<comment type="subunit">
    <text evidence="5">Component of the ribosomal small subunit (SSU) processome.</text>
</comment>
<dbReference type="GO" id="GO:0006364">
    <property type="term" value="P:rRNA processing"/>
    <property type="evidence" value="ECO:0007669"/>
    <property type="project" value="UniProtKB-UniRule"/>
</dbReference>
<dbReference type="AlphaFoldDB" id="A0A6D2IR21"/>
<dbReference type="Pfam" id="PF03998">
    <property type="entry name" value="Utp11"/>
    <property type="match status" value="1"/>
</dbReference>
<dbReference type="GO" id="GO:0032040">
    <property type="term" value="C:small-subunit processome"/>
    <property type="evidence" value="ECO:0007669"/>
    <property type="project" value="UniProtKB-UniRule"/>
</dbReference>
<comment type="function">
    <text evidence="5">Involved in nucleolar processing of pre-18S ribosomal RNA.</text>
</comment>
<dbReference type="PANTHER" id="PTHR12838:SF0">
    <property type="entry name" value="U3 SMALL NUCLEOLAR RNA-ASSOCIATED PROTEIN 11-RELATED"/>
    <property type="match status" value="1"/>
</dbReference>
<evidence type="ECO:0000256" key="1">
    <source>
        <dbReference type="ARBA" id="ARBA00004604"/>
    </source>
</evidence>
<protein>
    <recommendedName>
        <fullName evidence="5">U3 small nucleolar RNA-associated protein 11</fullName>
        <shortName evidence="5">U3 snoRNA-associated protein 11</shortName>
    </recommendedName>
</protein>